<accession>A0A8H7LLI9</accession>
<evidence type="ECO:0000256" key="1">
    <source>
        <dbReference type="SAM" id="MobiDB-lite"/>
    </source>
</evidence>
<proteinExistence type="predicted"/>
<dbReference type="EMBL" id="JACYCC010000035">
    <property type="protein sequence ID" value="KAF8682990.1"/>
    <property type="molecule type" value="Genomic_DNA"/>
</dbReference>
<comment type="caution">
    <text evidence="3">The sequence shown here is derived from an EMBL/GenBank/DDBJ whole genome shotgun (WGS) entry which is preliminary data.</text>
</comment>
<evidence type="ECO:0000313" key="3">
    <source>
        <dbReference type="EMBL" id="KAF8682990.1"/>
    </source>
</evidence>
<feature type="signal peptide" evidence="2">
    <location>
        <begin position="1"/>
        <end position="27"/>
    </location>
</feature>
<sequence length="427" mass="48266">MTPNTRLRLPIEVFSLIFGLATPEVLAVSTRCSKRFYELCNPLLYAEVHLHTPIQLISLSRSKNALKMLDTTKSLIINGLVLYPEVWGGIGAGIPPDPLHYLVRVLRATTSLRSLKVTPIDEPLELAERADLSQESECSNELLRSASDPEFLPKLTHFSLFNPKHPNKSCLDVIRHDRAVEYYTVWNMTDAHVKILPVQRKSDTTAPDPHLSSLSASQSSPHPHWHVSGREAGRLIQQSINVGNLPNIEYFGLLVQLSEIGIVADSELVSTNGIFPWLKDVLATTGFSRLHAFEFHLNYQSQTWDWPITLEAQRLGIEELQTVAPTLKSVGISSTRSFWKRTILPRGNAPLYPDVPNWTPCPIQGSNEDMRPMLAWWLDALDFDTSVVQDRRLFKDFAKHLNAAMNERWEDMAPSEATLYNQLLSQF</sequence>
<name>A0A8H7LLI9_9AGAM</name>
<feature type="region of interest" description="Disordered" evidence="1">
    <location>
        <begin position="202"/>
        <end position="227"/>
    </location>
</feature>
<gene>
    <name evidence="3" type="ORF">RHS04_02185</name>
</gene>
<evidence type="ECO:0000256" key="2">
    <source>
        <dbReference type="SAM" id="SignalP"/>
    </source>
</evidence>
<evidence type="ECO:0008006" key="5">
    <source>
        <dbReference type="Google" id="ProtNLM"/>
    </source>
</evidence>
<keyword evidence="2" id="KW-0732">Signal</keyword>
<organism evidence="3 4">
    <name type="scientific">Rhizoctonia solani</name>
    <dbReference type="NCBI Taxonomy" id="456999"/>
    <lineage>
        <taxon>Eukaryota</taxon>
        <taxon>Fungi</taxon>
        <taxon>Dikarya</taxon>
        <taxon>Basidiomycota</taxon>
        <taxon>Agaricomycotina</taxon>
        <taxon>Agaricomycetes</taxon>
        <taxon>Cantharellales</taxon>
        <taxon>Ceratobasidiaceae</taxon>
        <taxon>Rhizoctonia</taxon>
    </lineage>
</organism>
<dbReference type="Proteomes" id="UP000650582">
    <property type="component" value="Unassembled WGS sequence"/>
</dbReference>
<dbReference type="AlphaFoldDB" id="A0A8H7LLI9"/>
<feature type="chain" id="PRO_5034471136" description="F-box domain-containing protein" evidence="2">
    <location>
        <begin position="28"/>
        <end position="427"/>
    </location>
</feature>
<reference evidence="3" key="1">
    <citation type="submission" date="2020-09" db="EMBL/GenBank/DDBJ databases">
        <title>Comparative genome analyses of four rice-infecting Rhizoctonia solani isolates reveal extensive enrichment of homogalacturonan modification genes.</title>
        <authorList>
            <person name="Lee D.-Y."/>
            <person name="Jeon J."/>
            <person name="Kim K.-T."/>
            <person name="Cheong K."/>
            <person name="Song H."/>
            <person name="Choi G."/>
            <person name="Ko J."/>
            <person name="Opiyo S.O."/>
            <person name="Zuo S."/>
            <person name="Madhav S."/>
            <person name="Lee Y.-H."/>
            <person name="Wang G.-L."/>
        </authorList>
    </citation>
    <scope>NUCLEOTIDE SEQUENCE</scope>
    <source>
        <strain evidence="3">AG1-IA YN-7</strain>
    </source>
</reference>
<feature type="compositionally biased region" description="Low complexity" evidence="1">
    <location>
        <begin position="209"/>
        <end position="222"/>
    </location>
</feature>
<evidence type="ECO:0000313" key="4">
    <source>
        <dbReference type="Proteomes" id="UP000650582"/>
    </source>
</evidence>
<protein>
    <recommendedName>
        <fullName evidence="5">F-box domain-containing protein</fullName>
    </recommendedName>
</protein>